<dbReference type="Proteomes" id="UP000002051">
    <property type="component" value="Chromosome 6"/>
</dbReference>
<evidence type="ECO:0000313" key="6">
    <source>
        <dbReference type="EnsemblPlants" id="KEH27237"/>
    </source>
</evidence>
<name>A0A072UC75_MEDTR</name>
<dbReference type="GO" id="GO:0000724">
    <property type="term" value="P:double-strand break repair via homologous recombination"/>
    <property type="evidence" value="ECO:0007669"/>
    <property type="project" value="UniProtKB-ARBA"/>
</dbReference>
<dbReference type="AlphaFoldDB" id="A0A072UC75"/>
<reference evidence="4 7" key="1">
    <citation type="journal article" date="2011" name="Nature">
        <title>The Medicago genome provides insight into the evolution of rhizobial symbioses.</title>
        <authorList>
            <person name="Young N.D."/>
            <person name="Debelle F."/>
            <person name="Oldroyd G.E."/>
            <person name="Geurts R."/>
            <person name="Cannon S.B."/>
            <person name="Udvardi M.K."/>
            <person name="Benedito V.A."/>
            <person name="Mayer K.F."/>
            <person name="Gouzy J."/>
            <person name="Schoof H."/>
            <person name="Van de Peer Y."/>
            <person name="Proost S."/>
            <person name="Cook D.R."/>
            <person name="Meyers B.C."/>
            <person name="Spannagl M."/>
            <person name="Cheung F."/>
            <person name="De Mita S."/>
            <person name="Krishnakumar V."/>
            <person name="Gundlach H."/>
            <person name="Zhou S."/>
            <person name="Mudge J."/>
            <person name="Bharti A.K."/>
            <person name="Murray J.D."/>
            <person name="Naoumkina M.A."/>
            <person name="Rosen B."/>
            <person name="Silverstein K.A."/>
            <person name="Tang H."/>
            <person name="Rombauts S."/>
            <person name="Zhao P.X."/>
            <person name="Zhou P."/>
            <person name="Barbe V."/>
            <person name="Bardou P."/>
            <person name="Bechner M."/>
            <person name="Bellec A."/>
            <person name="Berger A."/>
            <person name="Berges H."/>
            <person name="Bidwell S."/>
            <person name="Bisseling T."/>
            <person name="Choisne N."/>
            <person name="Couloux A."/>
            <person name="Denny R."/>
            <person name="Deshpande S."/>
            <person name="Dai X."/>
            <person name="Doyle J.J."/>
            <person name="Dudez A.M."/>
            <person name="Farmer A.D."/>
            <person name="Fouteau S."/>
            <person name="Franken C."/>
            <person name="Gibelin C."/>
            <person name="Gish J."/>
            <person name="Goldstein S."/>
            <person name="Gonzalez A.J."/>
            <person name="Green P.J."/>
            <person name="Hallab A."/>
            <person name="Hartog M."/>
            <person name="Hua A."/>
            <person name="Humphray S.J."/>
            <person name="Jeong D.H."/>
            <person name="Jing Y."/>
            <person name="Jocker A."/>
            <person name="Kenton S.M."/>
            <person name="Kim D.J."/>
            <person name="Klee K."/>
            <person name="Lai H."/>
            <person name="Lang C."/>
            <person name="Lin S."/>
            <person name="Macmil S.L."/>
            <person name="Magdelenat G."/>
            <person name="Matthews L."/>
            <person name="McCorrison J."/>
            <person name="Monaghan E.L."/>
            <person name="Mun J.H."/>
            <person name="Najar F.Z."/>
            <person name="Nicholson C."/>
            <person name="Noirot C."/>
            <person name="O'Bleness M."/>
            <person name="Paule C.R."/>
            <person name="Poulain J."/>
            <person name="Prion F."/>
            <person name="Qin B."/>
            <person name="Qu C."/>
            <person name="Retzel E.F."/>
            <person name="Riddle C."/>
            <person name="Sallet E."/>
            <person name="Samain S."/>
            <person name="Samson N."/>
            <person name="Sanders I."/>
            <person name="Saurat O."/>
            <person name="Scarpelli C."/>
            <person name="Schiex T."/>
            <person name="Segurens B."/>
            <person name="Severin A.J."/>
            <person name="Sherrier D.J."/>
            <person name="Shi R."/>
            <person name="Sims S."/>
            <person name="Singer S.R."/>
            <person name="Sinharoy S."/>
            <person name="Sterck L."/>
            <person name="Viollet A."/>
            <person name="Wang B.B."/>
            <person name="Wang K."/>
            <person name="Wang M."/>
            <person name="Wang X."/>
            <person name="Warfsmann J."/>
            <person name="Weissenbach J."/>
            <person name="White D.D."/>
            <person name="White J.D."/>
            <person name="Wiley G.B."/>
            <person name="Wincker P."/>
            <person name="Xing Y."/>
            <person name="Yang L."/>
            <person name="Yao Z."/>
            <person name="Ying F."/>
            <person name="Zhai J."/>
            <person name="Zhou L."/>
            <person name="Zuber A."/>
            <person name="Denarie J."/>
            <person name="Dixon R.A."/>
            <person name="May G.D."/>
            <person name="Schwartz D.C."/>
            <person name="Rogers J."/>
            <person name="Quetier F."/>
            <person name="Town C.D."/>
            <person name="Roe B.A."/>
        </authorList>
    </citation>
    <scope>NUCLEOTIDE SEQUENCE [LARGE SCALE GENOMIC DNA]</scope>
    <source>
        <strain evidence="4">A17</strain>
        <strain evidence="6 7">cv. Jemalong A17</strain>
    </source>
</reference>
<dbReference type="InterPro" id="IPR002164">
    <property type="entry name" value="NAP_family"/>
</dbReference>
<dbReference type="STRING" id="3880.A0A072UC75"/>
<accession>A0A072UC75</accession>
<dbReference type="Pfam" id="PF00956">
    <property type="entry name" value="NAP"/>
    <property type="match status" value="1"/>
</dbReference>
<dbReference type="Gramene" id="rna37830">
    <property type="protein sequence ID" value="RHN53078.1"/>
    <property type="gene ID" value="gene37830"/>
</dbReference>
<protein>
    <submittedName>
        <fullName evidence="4 5">Nucleosome assembly protein</fullName>
    </submittedName>
</protein>
<evidence type="ECO:0000313" key="4">
    <source>
        <dbReference type="EMBL" id="KEH27237.1"/>
    </source>
</evidence>
<organism evidence="4 7">
    <name type="scientific">Medicago truncatula</name>
    <name type="common">Barrel medic</name>
    <name type="synonym">Medicago tribuloides</name>
    <dbReference type="NCBI Taxonomy" id="3880"/>
    <lineage>
        <taxon>Eukaryota</taxon>
        <taxon>Viridiplantae</taxon>
        <taxon>Streptophyta</taxon>
        <taxon>Embryophyta</taxon>
        <taxon>Tracheophyta</taxon>
        <taxon>Spermatophyta</taxon>
        <taxon>Magnoliopsida</taxon>
        <taxon>eudicotyledons</taxon>
        <taxon>Gunneridae</taxon>
        <taxon>Pentapetalae</taxon>
        <taxon>rosids</taxon>
        <taxon>fabids</taxon>
        <taxon>Fabales</taxon>
        <taxon>Fabaceae</taxon>
        <taxon>Papilionoideae</taxon>
        <taxon>50 kb inversion clade</taxon>
        <taxon>NPAAA clade</taxon>
        <taxon>Hologalegina</taxon>
        <taxon>IRL clade</taxon>
        <taxon>Trifolieae</taxon>
        <taxon>Medicago</taxon>
    </lineage>
</organism>
<dbReference type="Gene3D" id="3.30.1120.90">
    <property type="entry name" value="Nucleosome assembly protein"/>
    <property type="match status" value="1"/>
</dbReference>
<dbReference type="EMBL" id="PSQE01000006">
    <property type="protein sequence ID" value="RHN53078.1"/>
    <property type="molecule type" value="Genomic_DNA"/>
</dbReference>
<dbReference type="HOGENOM" id="CLU_1663399_0_0_1"/>
<dbReference type="GO" id="GO:0005634">
    <property type="term" value="C:nucleus"/>
    <property type="evidence" value="ECO:0007669"/>
    <property type="project" value="InterPro"/>
</dbReference>
<dbReference type="GO" id="GO:0006334">
    <property type="term" value="P:nucleosome assembly"/>
    <property type="evidence" value="ECO:0007669"/>
    <property type="project" value="InterPro"/>
</dbReference>
<dbReference type="InterPro" id="IPR037231">
    <property type="entry name" value="NAP-like_sf"/>
</dbReference>
<dbReference type="OrthoDB" id="19419at2759"/>
<keyword evidence="7" id="KW-1185">Reference proteome</keyword>
<reference evidence="5" key="5">
    <citation type="journal article" date="2018" name="Nat. Plants">
        <title>Whole-genome landscape of Medicago truncatula symbiotic genes.</title>
        <authorList>
            <person name="Pecrix Y."/>
            <person name="Gamas P."/>
            <person name="Carrere S."/>
        </authorList>
    </citation>
    <scope>NUCLEOTIDE SEQUENCE</scope>
    <source>
        <tissue evidence="5">Leaves</tissue>
    </source>
</reference>
<comment type="similarity">
    <text evidence="1 3">Belongs to the nucleosome assembly protein (NAP) family.</text>
</comment>
<reference evidence="6" key="3">
    <citation type="submission" date="2015-04" db="UniProtKB">
        <authorList>
            <consortium name="EnsemblPlants"/>
        </authorList>
    </citation>
    <scope>IDENTIFICATION</scope>
    <source>
        <strain evidence="6">cv. Jemalong A17</strain>
    </source>
</reference>
<dbReference type="GO" id="GO:0042393">
    <property type="term" value="F:histone binding"/>
    <property type="evidence" value="ECO:0007669"/>
    <property type="project" value="UniProtKB-ARBA"/>
</dbReference>
<gene>
    <name evidence="6" type="primary">25496999</name>
    <name evidence="4" type="ordered locus">MTR_6g090475</name>
    <name evidence="5" type="ORF">MtrunA17_Chr6g0487501</name>
</gene>
<dbReference type="Proteomes" id="UP000265566">
    <property type="component" value="Chromosome 6"/>
</dbReference>
<evidence type="ECO:0000256" key="2">
    <source>
        <dbReference type="ARBA" id="ARBA00023186"/>
    </source>
</evidence>
<reference evidence="4 7" key="2">
    <citation type="journal article" date="2014" name="BMC Genomics">
        <title>An improved genome release (version Mt4.0) for the model legume Medicago truncatula.</title>
        <authorList>
            <person name="Tang H."/>
            <person name="Krishnakumar V."/>
            <person name="Bidwell S."/>
            <person name="Rosen B."/>
            <person name="Chan A."/>
            <person name="Zhou S."/>
            <person name="Gentzbittel L."/>
            <person name="Childs K.L."/>
            <person name="Yandell M."/>
            <person name="Gundlach H."/>
            <person name="Mayer K.F."/>
            <person name="Schwartz D.C."/>
            <person name="Town C.D."/>
        </authorList>
    </citation>
    <scope>GENOME REANNOTATION</scope>
    <source>
        <strain evidence="4">A17</strain>
        <strain evidence="6 7">cv. Jemalong A17</strain>
    </source>
</reference>
<dbReference type="SUPFAM" id="SSF143113">
    <property type="entry name" value="NAP-like"/>
    <property type="match status" value="1"/>
</dbReference>
<dbReference type="PANTHER" id="PTHR11875">
    <property type="entry name" value="TESTIS-SPECIFIC Y-ENCODED PROTEIN"/>
    <property type="match status" value="1"/>
</dbReference>
<dbReference type="EMBL" id="CM001222">
    <property type="protein sequence ID" value="KEH27237.1"/>
    <property type="molecule type" value="Genomic_DNA"/>
</dbReference>
<sequence length="159" mass="18964">MAKNLKRIQEEIEKMYKDERTEVLGKELYDKREIFDEYLNSIEVEDNQDAKSGYSITFNFDENPYFDNPSLAKSLTFHEGKLKETKATTIQWKKGKSMPDEVLESDDDNEVCPEKDDELMYEVKLTVWSFFNWFHTSKEQNEMRFPDQVADLIKEQTFD</sequence>
<evidence type="ECO:0000313" key="5">
    <source>
        <dbReference type="EMBL" id="RHN53078.1"/>
    </source>
</evidence>
<dbReference type="EnsemblPlants" id="KEH27237">
    <property type="protein sequence ID" value="KEH27237"/>
    <property type="gene ID" value="MTR_6g090475"/>
</dbReference>
<evidence type="ECO:0000256" key="3">
    <source>
        <dbReference type="RuleBase" id="RU003876"/>
    </source>
</evidence>
<evidence type="ECO:0000256" key="1">
    <source>
        <dbReference type="ARBA" id="ARBA00009947"/>
    </source>
</evidence>
<evidence type="ECO:0000313" key="8">
    <source>
        <dbReference type="Proteomes" id="UP000265566"/>
    </source>
</evidence>
<reference evidence="8" key="4">
    <citation type="journal article" date="2018" name="Nat. Plants">
        <title>Whole-genome landscape of Medicago truncatula symbiotic genes.</title>
        <authorList>
            <person name="Pecrix Y."/>
            <person name="Staton S.E."/>
            <person name="Sallet E."/>
            <person name="Lelandais-Briere C."/>
            <person name="Moreau S."/>
            <person name="Carrere S."/>
            <person name="Blein T."/>
            <person name="Jardinaud M.F."/>
            <person name="Latrasse D."/>
            <person name="Zouine M."/>
            <person name="Zahm M."/>
            <person name="Kreplak J."/>
            <person name="Mayjonade B."/>
            <person name="Satge C."/>
            <person name="Perez M."/>
            <person name="Cauet S."/>
            <person name="Marande W."/>
            <person name="Chantry-Darmon C."/>
            <person name="Lopez-Roques C."/>
            <person name="Bouchez O."/>
            <person name="Berard A."/>
            <person name="Debelle F."/>
            <person name="Munos S."/>
            <person name="Bendahmane A."/>
            <person name="Berges H."/>
            <person name="Niebel A."/>
            <person name="Buitink J."/>
            <person name="Frugier F."/>
            <person name="Benhamed M."/>
            <person name="Crespi M."/>
            <person name="Gouzy J."/>
            <person name="Gamas P."/>
        </authorList>
    </citation>
    <scope>NUCLEOTIDE SEQUENCE [LARGE SCALE GENOMIC DNA]</scope>
    <source>
        <strain evidence="8">cv. Jemalong A17</strain>
    </source>
</reference>
<evidence type="ECO:0000313" key="7">
    <source>
        <dbReference type="Proteomes" id="UP000002051"/>
    </source>
</evidence>
<keyword evidence="2" id="KW-0143">Chaperone</keyword>
<proteinExistence type="inferred from homology"/>